<keyword evidence="4" id="KW-1185">Reference proteome</keyword>
<feature type="compositionally biased region" description="Basic and acidic residues" evidence="1">
    <location>
        <begin position="555"/>
        <end position="570"/>
    </location>
</feature>
<feature type="domain" description="Doublecortin" evidence="2">
    <location>
        <begin position="9"/>
        <end position="90"/>
    </location>
</feature>
<dbReference type="InterPro" id="IPR036572">
    <property type="entry name" value="Doublecortin_dom_sf"/>
</dbReference>
<feature type="region of interest" description="Disordered" evidence="1">
    <location>
        <begin position="919"/>
        <end position="942"/>
    </location>
</feature>
<feature type="region of interest" description="Disordered" evidence="1">
    <location>
        <begin position="246"/>
        <end position="271"/>
    </location>
</feature>
<organism evidence="3 4">
    <name type="scientific">Henosepilachna vigintioctopunctata</name>
    <dbReference type="NCBI Taxonomy" id="420089"/>
    <lineage>
        <taxon>Eukaryota</taxon>
        <taxon>Metazoa</taxon>
        <taxon>Ecdysozoa</taxon>
        <taxon>Arthropoda</taxon>
        <taxon>Hexapoda</taxon>
        <taxon>Insecta</taxon>
        <taxon>Pterygota</taxon>
        <taxon>Neoptera</taxon>
        <taxon>Endopterygota</taxon>
        <taxon>Coleoptera</taxon>
        <taxon>Polyphaga</taxon>
        <taxon>Cucujiformia</taxon>
        <taxon>Coccinelloidea</taxon>
        <taxon>Coccinellidae</taxon>
        <taxon>Epilachninae</taxon>
        <taxon>Epilachnini</taxon>
        <taxon>Henosepilachna</taxon>
    </lineage>
</organism>
<dbReference type="Pfam" id="PF03607">
    <property type="entry name" value="DCX"/>
    <property type="match status" value="1"/>
</dbReference>
<dbReference type="SMART" id="SM00537">
    <property type="entry name" value="DCX"/>
    <property type="match status" value="2"/>
</dbReference>
<feature type="domain" description="Doublecortin" evidence="2">
    <location>
        <begin position="130"/>
        <end position="211"/>
    </location>
</feature>
<feature type="region of interest" description="Disordered" evidence="1">
    <location>
        <begin position="1119"/>
        <end position="1139"/>
    </location>
</feature>
<evidence type="ECO:0000313" key="3">
    <source>
        <dbReference type="EMBL" id="KAK9890506.1"/>
    </source>
</evidence>
<protein>
    <recommendedName>
        <fullName evidence="2">Doublecortin domain-containing protein</fullName>
    </recommendedName>
</protein>
<feature type="compositionally biased region" description="Basic and acidic residues" evidence="1">
    <location>
        <begin position="1010"/>
        <end position="1020"/>
    </location>
</feature>
<dbReference type="EMBL" id="JARQZJ010000125">
    <property type="protein sequence ID" value="KAK9890506.1"/>
    <property type="molecule type" value="Genomic_DNA"/>
</dbReference>
<accession>A0AAW1VDM8</accession>
<dbReference type="AlphaFoldDB" id="A0AAW1VDM8"/>
<dbReference type="Gene3D" id="3.10.20.230">
    <property type="entry name" value="Doublecortin domain"/>
    <property type="match status" value="2"/>
</dbReference>
<dbReference type="PROSITE" id="PS50309">
    <property type="entry name" value="DC"/>
    <property type="match status" value="2"/>
</dbReference>
<feature type="compositionally biased region" description="Acidic residues" evidence="1">
    <location>
        <begin position="571"/>
        <end position="581"/>
    </location>
</feature>
<feature type="region of interest" description="Disordered" evidence="1">
    <location>
        <begin position="880"/>
        <end position="907"/>
    </location>
</feature>
<proteinExistence type="predicted"/>
<evidence type="ECO:0000256" key="1">
    <source>
        <dbReference type="SAM" id="MobiDB-lite"/>
    </source>
</evidence>
<dbReference type="InterPro" id="IPR003533">
    <property type="entry name" value="Doublecortin_dom"/>
</dbReference>
<dbReference type="GO" id="GO:0035556">
    <property type="term" value="P:intracellular signal transduction"/>
    <property type="evidence" value="ECO:0007669"/>
    <property type="project" value="InterPro"/>
</dbReference>
<feature type="compositionally biased region" description="Polar residues" evidence="1">
    <location>
        <begin position="884"/>
        <end position="896"/>
    </location>
</feature>
<feature type="region of interest" description="Disordered" evidence="1">
    <location>
        <begin position="795"/>
        <end position="858"/>
    </location>
</feature>
<feature type="compositionally biased region" description="Basic and acidic residues" evidence="1">
    <location>
        <begin position="1123"/>
        <end position="1139"/>
    </location>
</feature>
<evidence type="ECO:0000259" key="2">
    <source>
        <dbReference type="PROSITE" id="PS50309"/>
    </source>
</evidence>
<feature type="region of interest" description="Disordered" evidence="1">
    <location>
        <begin position="992"/>
        <end position="1020"/>
    </location>
</feature>
<feature type="compositionally biased region" description="Basic and acidic residues" evidence="1">
    <location>
        <begin position="724"/>
        <end position="745"/>
    </location>
</feature>
<sequence length="1173" mass="134050">MQGGYLKTKKVYVFINGRDDYKLFYIHPKCRMGWNAILALFTTSLKPMFGAIRVLRTRDGRTIVESFEDLKHEGKYVACGLEAFKKGGYRTNSEIEVKVKPTEYYPTKLLSTDDQKKYPCLIETMRKGRTIIFVFANGKKSAPRKVVLIKSDYKIWDNILIHIGNILDIPEGVKGLCTIFGQPLCSPYEIQHGGYYVAIPFNATFKKMKYLAAKRSDSYHESSPLVTKGAYVSASKTCTSMEGLLGKRRKGKSSGAKDSSEQKKIHRSTKDRQWTDEECECVNDEVGASVKKKRTMDDQREETTGYIEIAQPFDRLEEDTNIPTDVDMTEHQIQSEVYDQTEIFTQTSAICFESICDQENVIIMNEKKFFLLTEEELQHLKDSNIDSQQPFETSQESTQPTQHHFTDQEMEEIRELAGNFVGIITKVSEKMIAKTVFGMDYVSIDSSQDRTSADMDEKVIFFPDTLQPKSPPSDIIEDRLTKSALSKKDKQQADHLKSLRLSLPIGRGTILDLDESEDEIIPQKKVSLHSPPVEMSDSLMEEIEEQYRPMTPARDISKEERRISSERDNEDKENEEEEEQENGGSYIPFFGLRRDSIGIPLISKLYGARKESLDEDEDETVEGDGLYAKKDEDIKIEEEEQNDYEEDEWKKLDIIEDMDLGEDKVESFTDHEVKEKRHIEFEEEAIDVEELKIETSELIEELPQMIAEEMYSGLVDEIISKLPQRPEEDDKETKLSEDITSDHLKKSSSTAEEIAENQVVVFRPPQILEVVIADIADKEEITSDHSHHSNLEIEDFGKIEETTSAHLEGSKVEIEETREIDETKFDHLESSHVELEETKEIEETTSDHLEISNAEMEETKDVVEIMSDKLQTSVEAVEDVQASGDITSDRSQTSNVEIEEKEASGDIFDRAEIEERVASADVAEEQPQDVFSDKSPETTEDIQDTKEFEDMVSEEQKIVSKYVDEEIYPDVERTTTVTEEKIIKKKEKIISEKPKKDTKQAATKAKKRHPSEAGGKEITKIDLEQVSLTSTKGSSSHYYGQKDLQTPEKIYGSLLETSGELARNSDGSLRPSLSSEPVLTQKSKVGSYCVTLNSWISMKVEECNETIEKNTDKVGQIKTTKQLKKDKPDQKRNVKSEFEEERRRSLLNFMKMRIEVALSNKIPELRQPKESSN</sequence>
<dbReference type="Proteomes" id="UP001431783">
    <property type="component" value="Unassembled WGS sequence"/>
</dbReference>
<feature type="region of interest" description="Disordered" evidence="1">
    <location>
        <begin position="546"/>
        <end position="587"/>
    </location>
</feature>
<reference evidence="3 4" key="1">
    <citation type="submission" date="2023-03" db="EMBL/GenBank/DDBJ databases">
        <title>Genome insight into feeding habits of ladybird beetles.</title>
        <authorList>
            <person name="Li H.-S."/>
            <person name="Huang Y.-H."/>
            <person name="Pang H."/>
        </authorList>
    </citation>
    <scope>NUCLEOTIDE SEQUENCE [LARGE SCALE GENOMIC DNA]</scope>
    <source>
        <strain evidence="3">SYSU_2023b</strain>
        <tissue evidence="3">Whole body</tissue>
    </source>
</reference>
<gene>
    <name evidence="3" type="ORF">WA026_010585</name>
</gene>
<feature type="compositionally biased region" description="Basic and acidic residues" evidence="1">
    <location>
        <begin position="258"/>
        <end position="271"/>
    </location>
</feature>
<feature type="region of interest" description="Disordered" evidence="1">
    <location>
        <begin position="722"/>
        <end position="750"/>
    </location>
</feature>
<feature type="compositionally biased region" description="Basic and acidic residues" evidence="1">
    <location>
        <begin position="795"/>
        <end position="850"/>
    </location>
</feature>
<dbReference type="SUPFAM" id="SSF89837">
    <property type="entry name" value="Doublecortin (DC)"/>
    <property type="match status" value="2"/>
</dbReference>
<evidence type="ECO:0000313" key="4">
    <source>
        <dbReference type="Proteomes" id="UP001431783"/>
    </source>
</evidence>
<feature type="compositionally biased region" description="Basic and acidic residues" evidence="1">
    <location>
        <begin position="931"/>
        <end position="942"/>
    </location>
</feature>
<comment type="caution">
    <text evidence="3">The sequence shown here is derived from an EMBL/GenBank/DDBJ whole genome shotgun (WGS) entry which is preliminary data.</text>
</comment>
<name>A0AAW1VDM8_9CUCU</name>